<evidence type="ECO:0000256" key="6">
    <source>
        <dbReference type="ARBA" id="ARBA00022842"/>
    </source>
</evidence>
<dbReference type="GO" id="GO:0015977">
    <property type="term" value="P:carbon fixation"/>
    <property type="evidence" value="ECO:0007669"/>
    <property type="project" value="UniProtKB-UniRule"/>
</dbReference>
<dbReference type="PROSITE" id="PS00393">
    <property type="entry name" value="PEPCASE_2"/>
    <property type="match status" value="1"/>
</dbReference>
<dbReference type="InterPro" id="IPR022805">
    <property type="entry name" value="PEP_COase_bac/pln-type"/>
</dbReference>
<evidence type="ECO:0000313" key="14">
    <source>
        <dbReference type="Proteomes" id="UP000552700"/>
    </source>
</evidence>
<dbReference type="Proteomes" id="UP000552700">
    <property type="component" value="Unassembled WGS sequence"/>
</dbReference>
<feature type="active site" evidence="10 12">
    <location>
        <position position="565"/>
    </location>
</feature>
<dbReference type="Pfam" id="PF00311">
    <property type="entry name" value="PEPcase"/>
    <property type="match status" value="1"/>
</dbReference>
<dbReference type="InterPro" id="IPR018129">
    <property type="entry name" value="PEP_COase_Lys_AS"/>
</dbReference>
<dbReference type="GO" id="GO:0008964">
    <property type="term" value="F:phosphoenolpyruvate carboxylase activity"/>
    <property type="evidence" value="ECO:0007669"/>
    <property type="project" value="UniProtKB-UniRule"/>
</dbReference>
<evidence type="ECO:0000256" key="1">
    <source>
        <dbReference type="ARBA" id="ARBA00001946"/>
    </source>
</evidence>
<evidence type="ECO:0000256" key="11">
    <source>
        <dbReference type="PROSITE-ProRule" id="PRU10111"/>
    </source>
</evidence>
<protein>
    <recommendedName>
        <fullName evidence="5 10">Phosphoenolpyruvate carboxylase</fullName>
        <shortName evidence="10">PEPC</shortName>
        <shortName evidence="10">PEPCase</shortName>
        <ecNumber evidence="4 10">4.1.1.31</ecNumber>
    </recommendedName>
</protein>
<evidence type="ECO:0000256" key="2">
    <source>
        <dbReference type="ARBA" id="ARBA00003670"/>
    </source>
</evidence>
<comment type="function">
    <text evidence="2 10">Forms oxaloacetate, a four-carbon dicarboxylic acid source for the tricarboxylic acid cycle.</text>
</comment>
<organism evidence="13 14">
    <name type="scientific">Sphingobium subterraneum</name>
    <dbReference type="NCBI Taxonomy" id="627688"/>
    <lineage>
        <taxon>Bacteria</taxon>
        <taxon>Pseudomonadati</taxon>
        <taxon>Pseudomonadota</taxon>
        <taxon>Alphaproteobacteria</taxon>
        <taxon>Sphingomonadales</taxon>
        <taxon>Sphingomonadaceae</taxon>
        <taxon>Sphingobium</taxon>
    </lineage>
</organism>
<evidence type="ECO:0000256" key="9">
    <source>
        <dbReference type="ARBA" id="ARBA00048995"/>
    </source>
</evidence>
<reference evidence="13 14" key="1">
    <citation type="submission" date="2020-08" db="EMBL/GenBank/DDBJ databases">
        <title>Genomic Encyclopedia of Type Strains, Phase IV (KMG-IV): sequencing the most valuable type-strain genomes for metagenomic binning, comparative biology and taxonomic classification.</title>
        <authorList>
            <person name="Goeker M."/>
        </authorList>
    </citation>
    <scope>NUCLEOTIDE SEQUENCE [LARGE SCALE GENOMIC DNA]</scope>
    <source>
        <strain evidence="13 14">DSM 102255</strain>
    </source>
</reference>
<dbReference type="InterPro" id="IPR033129">
    <property type="entry name" value="PEPCASE_His_AS"/>
</dbReference>
<dbReference type="PANTHER" id="PTHR30523:SF6">
    <property type="entry name" value="PHOSPHOENOLPYRUVATE CARBOXYLASE"/>
    <property type="match status" value="1"/>
</dbReference>
<proteinExistence type="inferred from homology"/>
<name>A0A841IZS2_9SPHN</name>
<dbReference type="NCBIfam" id="NF000584">
    <property type="entry name" value="PRK00009.1"/>
    <property type="match status" value="1"/>
</dbReference>
<comment type="caution">
    <text evidence="13">The sequence shown here is derived from an EMBL/GenBank/DDBJ whole genome shotgun (WGS) entry which is preliminary data.</text>
</comment>
<keyword evidence="8 10" id="KW-0120">Carbon dioxide fixation</keyword>
<dbReference type="PROSITE" id="PS00781">
    <property type="entry name" value="PEPCASE_1"/>
    <property type="match status" value="1"/>
</dbReference>
<comment type="cofactor">
    <cofactor evidence="1 10">
        <name>Mg(2+)</name>
        <dbReference type="ChEBI" id="CHEBI:18420"/>
    </cofactor>
</comment>
<dbReference type="AlphaFoldDB" id="A0A841IZS2"/>
<dbReference type="InterPro" id="IPR021135">
    <property type="entry name" value="PEP_COase"/>
</dbReference>
<accession>A0A841IZS2</accession>
<dbReference type="RefSeq" id="WP_184079854.1">
    <property type="nucleotide sequence ID" value="NZ_JACIJP010000002.1"/>
</dbReference>
<evidence type="ECO:0000256" key="5">
    <source>
        <dbReference type="ARBA" id="ARBA00022419"/>
    </source>
</evidence>
<comment type="catalytic activity">
    <reaction evidence="9 10">
        <text>oxaloacetate + phosphate = phosphoenolpyruvate + hydrogencarbonate</text>
        <dbReference type="Rhea" id="RHEA:28370"/>
        <dbReference type="ChEBI" id="CHEBI:16452"/>
        <dbReference type="ChEBI" id="CHEBI:17544"/>
        <dbReference type="ChEBI" id="CHEBI:43474"/>
        <dbReference type="ChEBI" id="CHEBI:58702"/>
        <dbReference type="EC" id="4.1.1.31"/>
    </reaction>
</comment>
<evidence type="ECO:0000256" key="3">
    <source>
        <dbReference type="ARBA" id="ARBA00008346"/>
    </source>
</evidence>
<evidence type="ECO:0000256" key="8">
    <source>
        <dbReference type="ARBA" id="ARBA00023300"/>
    </source>
</evidence>
<dbReference type="InterPro" id="IPR015813">
    <property type="entry name" value="Pyrv/PenolPyrv_kinase-like_dom"/>
</dbReference>
<dbReference type="EC" id="4.1.1.31" evidence="4 10"/>
<gene>
    <name evidence="10" type="primary">ppc</name>
    <name evidence="13" type="ORF">FHS92_001892</name>
</gene>
<feature type="active site" evidence="10 11">
    <location>
        <position position="136"/>
    </location>
</feature>
<sequence length="898" mass="97951">MNSPHKTDSSLSQNPDIRFLGKLLGDVIRAYGGDKLYRQTEYIRSASVDRARGVEGAHLADTGLDALSLDDTLSFVRGFMLFSMLANLAEDRQGTGSDFGADLATAVAQLEQHGIDRAKIVEMLDGALIAPVMTAHPTEVRRKSMIDHKNRIADLMRLKDVGQDTTEAGETVDEAIFRQIALLWQTRPLRRERLYVQDEIENVLAYFRDVFLPVLPALYAQWERVLGSRPSSFLRVGNWIGGDRDGNPYVQADQLRSALSRGCQEALAYYMDRLHELGAELSISTELAHVPQAVLDLAEASGDTSPSRVDEPYRRAISGIYARLAATYRQRTGKTPPRPSALPGAPYDEPGAFRRDLVLVAQGLASEGNGALATGGALGRLIRAVETFGFHLATLDMRQNSAVHERVVAELLKEAGVATDYAGLDEMARVALLRAELANNRPLGARGAVYSEETTSELAIVQAAADAHRLYGPQCIAVYIISKAESVSDLLEVALLLKEAGLWRAATSEAAPVCPIMPVPLFETIADLEAAPAIMSAYFGLPEIGALVRARGHQEVMIGYSDSNKDGGYITSTWGLYKASSALEPVFAQAGTKMQLFHGRGGAVGRGGGSAFAAIRAQPSGSVQGRIRITEQGEVIAAKYGTRDVAAANLESMTSATLLATLEPEALSVTDHARFTTVMDQLSRDAFAAYRSLVYDTAGFREFFRELTPIQEISGLKIGSRPASRTKSTRIEDLRAIPWVFSWAQARVMLPGWYGVGHALDAFGDKALLADMAQAWPFFHSALANMEMVLAKSDLAIAERYLPLVKDQDAGQAIFGRIRDGWMKSRDGLLGITSQSRLLERNEPLDRSIRLRLPYIEPLNLLQVELLKRHRAGDTDERIKEGIELSINAIATALRNSG</sequence>
<evidence type="ECO:0000256" key="7">
    <source>
        <dbReference type="ARBA" id="ARBA00023239"/>
    </source>
</evidence>
<dbReference type="PRINTS" id="PR00150">
    <property type="entry name" value="PEPCARBXLASE"/>
</dbReference>
<evidence type="ECO:0000256" key="4">
    <source>
        <dbReference type="ARBA" id="ARBA00012305"/>
    </source>
</evidence>
<dbReference type="GO" id="GO:0000287">
    <property type="term" value="F:magnesium ion binding"/>
    <property type="evidence" value="ECO:0007669"/>
    <property type="project" value="UniProtKB-UniRule"/>
</dbReference>
<keyword evidence="6 10" id="KW-0460">Magnesium</keyword>
<keyword evidence="14" id="KW-1185">Reference proteome</keyword>
<dbReference type="Gene3D" id="1.20.1440.90">
    <property type="entry name" value="Phosphoenolpyruvate/pyruvate domain"/>
    <property type="match status" value="1"/>
</dbReference>
<evidence type="ECO:0000256" key="10">
    <source>
        <dbReference type="HAMAP-Rule" id="MF_00595"/>
    </source>
</evidence>
<keyword evidence="13" id="KW-0670">Pyruvate</keyword>
<dbReference type="GO" id="GO:0006099">
    <property type="term" value="P:tricarboxylic acid cycle"/>
    <property type="evidence" value="ECO:0007669"/>
    <property type="project" value="InterPro"/>
</dbReference>
<dbReference type="HAMAP" id="MF_00595">
    <property type="entry name" value="PEPcase_type1"/>
    <property type="match status" value="1"/>
</dbReference>
<dbReference type="SUPFAM" id="SSF51621">
    <property type="entry name" value="Phosphoenolpyruvate/pyruvate domain"/>
    <property type="match status" value="1"/>
</dbReference>
<dbReference type="GO" id="GO:0006107">
    <property type="term" value="P:oxaloacetate metabolic process"/>
    <property type="evidence" value="ECO:0007669"/>
    <property type="project" value="UniProtKB-UniRule"/>
</dbReference>
<dbReference type="EMBL" id="JACIJP010000002">
    <property type="protein sequence ID" value="MBB6124163.1"/>
    <property type="molecule type" value="Genomic_DNA"/>
</dbReference>
<comment type="subunit">
    <text evidence="10">Homotetramer.</text>
</comment>
<keyword evidence="7 10" id="KW-0456">Lyase</keyword>
<dbReference type="GO" id="GO:0005829">
    <property type="term" value="C:cytosol"/>
    <property type="evidence" value="ECO:0007669"/>
    <property type="project" value="TreeGrafter"/>
</dbReference>
<comment type="similarity">
    <text evidence="3 10">Belongs to the PEPCase type 1 family.</text>
</comment>
<evidence type="ECO:0000256" key="12">
    <source>
        <dbReference type="PROSITE-ProRule" id="PRU10112"/>
    </source>
</evidence>
<evidence type="ECO:0000313" key="13">
    <source>
        <dbReference type="EMBL" id="MBB6124163.1"/>
    </source>
</evidence>
<dbReference type="PANTHER" id="PTHR30523">
    <property type="entry name" value="PHOSPHOENOLPYRUVATE CARBOXYLASE"/>
    <property type="match status" value="1"/>
</dbReference>